<dbReference type="PROSITE" id="PS00188">
    <property type="entry name" value="BIOTIN"/>
    <property type="match status" value="1"/>
</dbReference>
<keyword evidence="1" id="KW-0092">Biotin</keyword>
<dbReference type="InterPro" id="IPR011053">
    <property type="entry name" value="Single_hybrid_motif"/>
</dbReference>
<name>A0A098C1M3_9BACT</name>
<dbReference type="PROSITE" id="PS50968">
    <property type="entry name" value="BIOTINYL_LIPOYL"/>
    <property type="match status" value="1"/>
</dbReference>
<dbReference type="InterPro" id="IPR050709">
    <property type="entry name" value="Biotin_Carboxyl_Carrier/Decarb"/>
</dbReference>
<dbReference type="PANTHER" id="PTHR45266:SF3">
    <property type="entry name" value="OXALOACETATE DECARBOXYLASE ALPHA CHAIN"/>
    <property type="match status" value="1"/>
</dbReference>
<dbReference type="SUPFAM" id="SSF51230">
    <property type="entry name" value="Single hybrid motif"/>
    <property type="match status" value="1"/>
</dbReference>
<dbReference type="AlphaFoldDB" id="A0A098C1M3"/>
<feature type="region of interest" description="Disordered" evidence="2">
    <location>
        <begin position="40"/>
        <end position="76"/>
    </location>
</feature>
<accession>A0A098C1M3</accession>
<reference evidence="4 5" key="1">
    <citation type="submission" date="2014-08" db="EMBL/GenBank/DDBJ databases">
        <authorList>
            <person name="Wibberg D."/>
        </authorList>
    </citation>
    <scope>NUCLEOTIDE SEQUENCE [LARGE SCALE GENOMIC DNA]</scope>
    <source>
        <strain evidence="5">ING2-E5B</strain>
    </source>
</reference>
<keyword evidence="5" id="KW-1185">Reference proteome</keyword>
<evidence type="ECO:0000313" key="5">
    <source>
        <dbReference type="Proteomes" id="UP000032417"/>
    </source>
</evidence>
<dbReference type="OrthoDB" id="9812676at2"/>
<feature type="compositionally biased region" description="Polar residues" evidence="2">
    <location>
        <begin position="59"/>
        <end position="76"/>
    </location>
</feature>
<dbReference type="PATRIC" id="fig|1562970.3.peg.1558"/>
<gene>
    <name evidence="4" type="ORF">ING2E5B_1568</name>
</gene>
<protein>
    <recommendedName>
        <fullName evidence="3">Lipoyl-binding domain-containing protein</fullName>
    </recommendedName>
</protein>
<dbReference type="InterPro" id="IPR000089">
    <property type="entry name" value="Biotin_lipoyl"/>
</dbReference>
<organism evidence="4 5">
    <name type="scientific">Fermentimonas caenicola</name>
    <dbReference type="NCBI Taxonomy" id="1562970"/>
    <lineage>
        <taxon>Bacteria</taxon>
        <taxon>Pseudomonadati</taxon>
        <taxon>Bacteroidota</taxon>
        <taxon>Bacteroidia</taxon>
        <taxon>Bacteroidales</taxon>
        <taxon>Dysgonomonadaceae</taxon>
        <taxon>Fermentimonas</taxon>
    </lineage>
</organism>
<dbReference type="FunFam" id="2.40.50.100:FF:000003">
    <property type="entry name" value="Acetyl-CoA carboxylase biotin carboxyl carrier protein"/>
    <property type="match status" value="1"/>
</dbReference>
<dbReference type="Pfam" id="PF00364">
    <property type="entry name" value="Biotin_lipoyl"/>
    <property type="match status" value="1"/>
</dbReference>
<dbReference type="PANTHER" id="PTHR45266">
    <property type="entry name" value="OXALOACETATE DECARBOXYLASE ALPHA CHAIN"/>
    <property type="match status" value="1"/>
</dbReference>
<dbReference type="KEGG" id="pbt:ING2E5B_1568"/>
<dbReference type="STRING" id="1562970.ING2E5B_1568"/>
<evidence type="ECO:0000256" key="1">
    <source>
        <dbReference type="ARBA" id="ARBA00023267"/>
    </source>
</evidence>
<dbReference type="Proteomes" id="UP000032417">
    <property type="component" value="Chromosome 1"/>
</dbReference>
<dbReference type="EMBL" id="LN515532">
    <property type="protein sequence ID" value="CEA16316.1"/>
    <property type="molecule type" value="Genomic_DNA"/>
</dbReference>
<evidence type="ECO:0000259" key="3">
    <source>
        <dbReference type="PROSITE" id="PS50968"/>
    </source>
</evidence>
<dbReference type="HOGENOM" id="CLU_016733_5_4_10"/>
<dbReference type="CDD" id="cd06850">
    <property type="entry name" value="biotinyl_domain"/>
    <property type="match status" value="1"/>
</dbReference>
<evidence type="ECO:0000313" key="4">
    <source>
        <dbReference type="EMBL" id="CEA16316.1"/>
    </source>
</evidence>
<sequence length="143" mass="15514">MKEFKYKINGSPYRVVVNKSDDEIVELEVNGTPFTVELQPKTKKPKAVVQRHTAEPVQTAPSTLVTRPSSTSGKNTIQSPLPGVILDIKCNVGDTVKKGQTLMILEAMKMENNILADGNGKIAEILVQKGDSVLEGANLVVIE</sequence>
<dbReference type="InterPro" id="IPR001882">
    <property type="entry name" value="Biotin_BS"/>
</dbReference>
<evidence type="ECO:0000256" key="2">
    <source>
        <dbReference type="SAM" id="MobiDB-lite"/>
    </source>
</evidence>
<proteinExistence type="predicted"/>
<dbReference type="Gene3D" id="2.40.50.100">
    <property type="match status" value="1"/>
</dbReference>
<feature type="domain" description="Lipoyl-binding" evidence="3">
    <location>
        <begin position="64"/>
        <end position="143"/>
    </location>
</feature>